<dbReference type="OrthoDB" id="2615908at2"/>
<organism evidence="1 2">
    <name type="scientific">Paenibacillus methanolicus</name>
    <dbReference type="NCBI Taxonomy" id="582686"/>
    <lineage>
        <taxon>Bacteria</taxon>
        <taxon>Bacillati</taxon>
        <taxon>Bacillota</taxon>
        <taxon>Bacilli</taxon>
        <taxon>Bacillales</taxon>
        <taxon>Paenibacillaceae</taxon>
        <taxon>Paenibacillus</taxon>
    </lineage>
</organism>
<comment type="caution">
    <text evidence="1">The sequence shown here is derived from an EMBL/GenBank/DDBJ whole genome shotgun (WGS) entry which is preliminary data.</text>
</comment>
<accession>A0A5S5CIC1</accession>
<sequence length="94" mass="11075">MAEQQYEIFDDPFKMLILLAQMAADKRGETLDYGNVPPIDNETFSLTNGKFVYKKDDIVITWYEFLGRDIACSRDLTRNEYNKMFVDCMHSLFQ</sequence>
<gene>
    <name evidence="1" type="ORF">BCM02_101618</name>
</gene>
<dbReference type="Proteomes" id="UP000323257">
    <property type="component" value="Unassembled WGS sequence"/>
</dbReference>
<proteinExistence type="predicted"/>
<evidence type="ECO:0000313" key="2">
    <source>
        <dbReference type="Proteomes" id="UP000323257"/>
    </source>
</evidence>
<keyword evidence="2" id="KW-1185">Reference proteome</keyword>
<dbReference type="EMBL" id="VNHS01000001">
    <property type="protein sequence ID" value="TYP79500.1"/>
    <property type="molecule type" value="Genomic_DNA"/>
</dbReference>
<evidence type="ECO:0000313" key="1">
    <source>
        <dbReference type="EMBL" id="TYP79500.1"/>
    </source>
</evidence>
<protein>
    <submittedName>
        <fullName evidence="1">Uncharacterized protein</fullName>
    </submittedName>
</protein>
<reference evidence="1 2" key="1">
    <citation type="submission" date="2019-07" db="EMBL/GenBank/DDBJ databases">
        <title>Genomic Encyclopedia of Type Strains, Phase III (KMG-III): the genomes of soil and plant-associated and newly described type strains.</title>
        <authorList>
            <person name="Whitman W."/>
        </authorList>
    </citation>
    <scope>NUCLEOTIDE SEQUENCE [LARGE SCALE GENOMIC DNA]</scope>
    <source>
        <strain evidence="1 2">BL24</strain>
    </source>
</reference>
<dbReference type="AlphaFoldDB" id="A0A5S5CIC1"/>
<name>A0A5S5CIC1_9BACL</name>
<dbReference type="RefSeq" id="WP_148927552.1">
    <property type="nucleotide sequence ID" value="NZ_VNHS01000001.1"/>
</dbReference>